<organism evidence="1">
    <name type="scientific">Arion vulgaris</name>
    <dbReference type="NCBI Taxonomy" id="1028688"/>
    <lineage>
        <taxon>Eukaryota</taxon>
        <taxon>Metazoa</taxon>
        <taxon>Spiralia</taxon>
        <taxon>Lophotrochozoa</taxon>
        <taxon>Mollusca</taxon>
        <taxon>Gastropoda</taxon>
        <taxon>Heterobranchia</taxon>
        <taxon>Euthyneura</taxon>
        <taxon>Panpulmonata</taxon>
        <taxon>Eupulmonata</taxon>
        <taxon>Stylommatophora</taxon>
        <taxon>Helicina</taxon>
        <taxon>Arionoidea</taxon>
        <taxon>Arionidae</taxon>
        <taxon>Arion</taxon>
    </lineage>
</organism>
<feature type="non-terminal residue" evidence="1">
    <location>
        <position position="1"/>
    </location>
</feature>
<name>A0A0B7AU81_9EUPU</name>
<sequence>GICWSPLPLSQRCPQMPTTNSTSGYIKSDISSRDRNRYLIAIEHTQSHSRTT</sequence>
<dbReference type="AlphaFoldDB" id="A0A0B7AU81"/>
<reference evidence="1" key="1">
    <citation type="submission" date="2014-12" db="EMBL/GenBank/DDBJ databases">
        <title>Insight into the proteome of Arion vulgaris.</title>
        <authorList>
            <person name="Aradska J."/>
            <person name="Bulat T."/>
            <person name="Smidak R."/>
            <person name="Sarate P."/>
            <person name="Gangsoo J."/>
            <person name="Sialana F."/>
            <person name="Bilban M."/>
            <person name="Lubec G."/>
        </authorList>
    </citation>
    <scope>NUCLEOTIDE SEQUENCE</scope>
    <source>
        <tissue evidence="1">Skin</tissue>
    </source>
</reference>
<protein>
    <submittedName>
        <fullName evidence="1">Uncharacterized protein</fullName>
    </submittedName>
</protein>
<accession>A0A0B7AU81</accession>
<gene>
    <name evidence="1" type="primary">ORF137675</name>
</gene>
<dbReference type="EMBL" id="HACG01036696">
    <property type="protein sequence ID" value="CEK83561.1"/>
    <property type="molecule type" value="Transcribed_RNA"/>
</dbReference>
<evidence type="ECO:0000313" key="1">
    <source>
        <dbReference type="EMBL" id="CEK83561.1"/>
    </source>
</evidence>
<proteinExistence type="predicted"/>